<evidence type="ECO:0000259" key="8">
    <source>
        <dbReference type="PROSITE" id="PS50928"/>
    </source>
</evidence>
<keyword evidence="10" id="KW-1185">Reference proteome</keyword>
<dbReference type="InterPro" id="IPR000515">
    <property type="entry name" value="MetI-like"/>
</dbReference>
<feature type="transmembrane region" description="Helical" evidence="7">
    <location>
        <begin position="91"/>
        <end position="118"/>
    </location>
</feature>
<dbReference type="Proteomes" id="UP001057702">
    <property type="component" value="Unassembled WGS sequence"/>
</dbReference>
<evidence type="ECO:0000256" key="5">
    <source>
        <dbReference type="ARBA" id="ARBA00022989"/>
    </source>
</evidence>
<evidence type="ECO:0000256" key="7">
    <source>
        <dbReference type="RuleBase" id="RU363032"/>
    </source>
</evidence>
<dbReference type="EMBL" id="JANFNG010000045">
    <property type="protein sequence ID" value="MCQ4084902.1"/>
    <property type="molecule type" value="Genomic_DNA"/>
</dbReference>
<dbReference type="Pfam" id="PF00528">
    <property type="entry name" value="BPD_transp_1"/>
    <property type="match status" value="1"/>
</dbReference>
<sequence length="298" mass="32380">MTAGTGALEGAARVVAPKRTRGRHRGWRRWINGVNLAALVIAVIVAAPLYWMITSSFKGPKEIGGAPSLWPHHLSGANYQSAFSHYHFETYLLNSVIVSVCATVIVLGFGMFAGYGLARLPMRGKFTIMVTLLMISLFPAIAIVSPLYLIMRDLGWLNSYQALIIPYAAFNLPFAIWILRNFFLGIPREMEEVARVDGASPTRTVVSIIVPQVLPGLFTAGVFTFTACWTEFLMALTFNNSDQYRTIAVGIAEFGGEFTVPYGTIFAAATVAVLPIAILVLVFRRAVISGLTSGAVKG</sequence>
<dbReference type="Gene3D" id="1.10.3720.10">
    <property type="entry name" value="MetI-like"/>
    <property type="match status" value="1"/>
</dbReference>
<organism evidence="9 10">
    <name type="scientific">Streptomyces humicola</name>
    <dbReference type="NCBI Taxonomy" id="2953240"/>
    <lineage>
        <taxon>Bacteria</taxon>
        <taxon>Bacillati</taxon>
        <taxon>Actinomycetota</taxon>
        <taxon>Actinomycetes</taxon>
        <taxon>Kitasatosporales</taxon>
        <taxon>Streptomycetaceae</taxon>
        <taxon>Streptomyces</taxon>
    </lineage>
</organism>
<evidence type="ECO:0000256" key="1">
    <source>
        <dbReference type="ARBA" id="ARBA00004651"/>
    </source>
</evidence>
<feature type="domain" description="ABC transmembrane type-1" evidence="8">
    <location>
        <begin position="92"/>
        <end position="283"/>
    </location>
</feature>
<feature type="transmembrane region" description="Helical" evidence="7">
    <location>
        <begin position="30"/>
        <end position="53"/>
    </location>
</feature>
<dbReference type="PANTHER" id="PTHR32243:SF18">
    <property type="entry name" value="INNER MEMBRANE ABC TRANSPORTER PERMEASE PROTEIN YCJP"/>
    <property type="match status" value="1"/>
</dbReference>
<evidence type="ECO:0000313" key="9">
    <source>
        <dbReference type="EMBL" id="MCQ4084902.1"/>
    </source>
</evidence>
<feature type="transmembrane region" description="Helical" evidence="7">
    <location>
        <begin position="163"/>
        <end position="183"/>
    </location>
</feature>
<dbReference type="InterPro" id="IPR035906">
    <property type="entry name" value="MetI-like_sf"/>
</dbReference>
<evidence type="ECO:0000256" key="6">
    <source>
        <dbReference type="ARBA" id="ARBA00023136"/>
    </source>
</evidence>
<feature type="transmembrane region" description="Helical" evidence="7">
    <location>
        <begin position="130"/>
        <end position="151"/>
    </location>
</feature>
<feature type="transmembrane region" description="Helical" evidence="7">
    <location>
        <begin position="204"/>
        <end position="227"/>
    </location>
</feature>
<comment type="subcellular location">
    <subcellularLocation>
        <location evidence="1 7">Cell membrane</location>
        <topology evidence="1 7">Multi-pass membrane protein</topology>
    </subcellularLocation>
</comment>
<dbReference type="SUPFAM" id="SSF161098">
    <property type="entry name" value="MetI-like"/>
    <property type="match status" value="1"/>
</dbReference>
<keyword evidence="6 7" id="KW-0472">Membrane</keyword>
<proteinExistence type="inferred from homology"/>
<evidence type="ECO:0000256" key="3">
    <source>
        <dbReference type="ARBA" id="ARBA00022475"/>
    </source>
</evidence>
<dbReference type="CDD" id="cd06261">
    <property type="entry name" value="TM_PBP2"/>
    <property type="match status" value="1"/>
</dbReference>
<keyword evidence="4 7" id="KW-0812">Transmembrane</keyword>
<protein>
    <submittedName>
        <fullName evidence="9">Carbohydrate ABC transporter permease</fullName>
    </submittedName>
</protein>
<gene>
    <name evidence="9" type="ORF">NGB36_31135</name>
</gene>
<dbReference type="PROSITE" id="PS50928">
    <property type="entry name" value="ABC_TM1"/>
    <property type="match status" value="1"/>
</dbReference>
<comment type="caution">
    <text evidence="9">The sequence shown here is derived from an EMBL/GenBank/DDBJ whole genome shotgun (WGS) entry which is preliminary data.</text>
</comment>
<reference evidence="9" key="1">
    <citation type="submission" date="2022-06" db="EMBL/GenBank/DDBJ databases">
        <title>Draft genome sequence of Streptomyces sp. RB6PN25 isolated from peat swamp forest in Thailand.</title>
        <authorList>
            <person name="Duangmal K."/>
            <person name="Klaysubun C."/>
        </authorList>
    </citation>
    <scope>NUCLEOTIDE SEQUENCE</scope>
    <source>
        <strain evidence="9">RB6PN25</strain>
    </source>
</reference>
<feature type="transmembrane region" description="Helical" evidence="7">
    <location>
        <begin position="262"/>
        <end position="283"/>
    </location>
</feature>
<evidence type="ECO:0000313" key="10">
    <source>
        <dbReference type="Proteomes" id="UP001057702"/>
    </source>
</evidence>
<keyword evidence="3" id="KW-1003">Cell membrane</keyword>
<dbReference type="InterPro" id="IPR050901">
    <property type="entry name" value="BP-dep_ABC_trans_perm"/>
</dbReference>
<evidence type="ECO:0000256" key="4">
    <source>
        <dbReference type="ARBA" id="ARBA00022692"/>
    </source>
</evidence>
<dbReference type="PANTHER" id="PTHR32243">
    <property type="entry name" value="MALTOSE TRANSPORT SYSTEM PERMEASE-RELATED"/>
    <property type="match status" value="1"/>
</dbReference>
<evidence type="ECO:0000256" key="2">
    <source>
        <dbReference type="ARBA" id="ARBA00022448"/>
    </source>
</evidence>
<keyword evidence="5 7" id="KW-1133">Transmembrane helix</keyword>
<dbReference type="RefSeq" id="WP_255923987.1">
    <property type="nucleotide sequence ID" value="NZ_JANFNG010000045.1"/>
</dbReference>
<accession>A0ABT1Q4T7</accession>
<comment type="similarity">
    <text evidence="7">Belongs to the binding-protein-dependent transport system permease family.</text>
</comment>
<name>A0ABT1Q4T7_9ACTN</name>
<keyword evidence="2 7" id="KW-0813">Transport</keyword>